<keyword evidence="1" id="KW-0378">Hydrolase</keyword>
<proteinExistence type="predicted"/>
<dbReference type="Gene3D" id="3.40.50.1820">
    <property type="entry name" value="alpha/beta hydrolase"/>
    <property type="match status" value="1"/>
</dbReference>
<dbReference type="InterPro" id="IPR013094">
    <property type="entry name" value="AB_hydrolase_3"/>
</dbReference>
<feature type="domain" description="Alpha/beta hydrolase fold-3" evidence="2">
    <location>
        <begin position="89"/>
        <end position="299"/>
    </location>
</feature>
<dbReference type="AlphaFoldDB" id="A0A0D2B7J5"/>
<dbReference type="Pfam" id="PF07859">
    <property type="entry name" value="Abhydrolase_3"/>
    <property type="match status" value="1"/>
</dbReference>
<keyword evidence="4" id="KW-1185">Reference proteome</keyword>
<dbReference type="InterPro" id="IPR029058">
    <property type="entry name" value="AB_hydrolase_fold"/>
</dbReference>
<dbReference type="OrthoDB" id="433474at2759"/>
<dbReference type="VEuPathDB" id="FungiDB:PV07_00368"/>
<dbReference type="PANTHER" id="PTHR48081">
    <property type="entry name" value="AB HYDROLASE SUPERFAMILY PROTEIN C4A8.06C"/>
    <property type="match status" value="1"/>
</dbReference>
<evidence type="ECO:0000256" key="1">
    <source>
        <dbReference type="ARBA" id="ARBA00022801"/>
    </source>
</evidence>
<dbReference type="Proteomes" id="UP000054466">
    <property type="component" value="Unassembled WGS sequence"/>
</dbReference>
<dbReference type="RefSeq" id="XP_016253743.1">
    <property type="nucleotide sequence ID" value="XM_016386815.1"/>
</dbReference>
<evidence type="ECO:0000313" key="4">
    <source>
        <dbReference type="Proteomes" id="UP000054466"/>
    </source>
</evidence>
<dbReference type="SUPFAM" id="SSF53474">
    <property type="entry name" value="alpha/beta-Hydrolases"/>
    <property type="match status" value="1"/>
</dbReference>
<evidence type="ECO:0000313" key="3">
    <source>
        <dbReference type="EMBL" id="KIW33527.1"/>
    </source>
</evidence>
<name>A0A0D2B7J5_9EURO</name>
<organism evidence="3 4">
    <name type="scientific">Cladophialophora immunda</name>
    <dbReference type="NCBI Taxonomy" id="569365"/>
    <lineage>
        <taxon>Eukaryota</taxon>
        <taxon>Fungi</taxon>
        <taxon>Dikarya</taxon>
        <taxon>Ascomycota</taxon>
        <taxon>Pezizomycotina</taxon>
        <taxon>Eurotiomycetes</taxon>
        <taxon>Chaetothyriomycetidae</taxon>
        <taxon>Chaetothyriales</taxon>
        <taxon>Herpotrichiellaceae</taxon>
        <taxon>Cladophialophora</taxon>
    </lineage>
</organism>
<dbReference type="GeneID" id="27339562"/>
<evidence type="ECO:0000259" key="2">
    <source>
        <dbReference type="Pfam" id="PF07859"/>
    </source>
</evidence>
<dbReference type="STRING" id="569365.A0A0D2B7J5"/>
<dbReference type="InterPro" id="IPR050300">
    <property type="entry name" value="GDXG_lipolytic_enzyme"/>
</dbReference>
<dbReference type="PANTHER" id="PTHR48081:SF8">
    <property type="entry name" value="ALPHA_BETA HYDROLASE FOLD-3 DOMAIN-CONTAINING PROTEIN-RELATED"/>
    <property type="match status" value="1"/>
</dbReference>
<dbReference type="HOGENOM" id="CLU_012494_6_1_1"/>
<dbReference type="GO" id="GO:0016787">
    <property type="term" value="F:hydrolase activity"/>
    <property type="evidence" value="ECO:0007669"/>
    <property type="project" value="UniProtKB-KW"/>
</dbReference>
<reference evidence="3 4" key="1">
    <citation type="submission" date="2015-01" db="EMBL/GenBank/DDBJ databases">
        <title>The Genome Sequence of Cladophialophora immunda CBS83496.</title>
        <authorList>
            <consortium name="The Broad Institute Genomics Platform"/>
            <person name="Cuomo C."/>
            <person name="de Hoog S."/>
            <person name="Gorbushina A."/>
            <person name="Stielow B."/>
            <person name="Teixiera M."/>
            <person name="Abouelleil A."/>
            <person name="Chapman S.B."/>
            <person name="Priest M."/>
            <person name="Young S.K."/>
            <person name="Wortman J."/>
            <person name="Nusbaum C."/>
            <person name="Birren B."/>
        </authorList>
    </citation>
    <scope>NUCLEOTIDE SEQUENCE [LARGE SCALE GENOMIC DNA]</scope>
    <source>
        <strain evidence="3 4">CBS 83496</strain>
    </source>
</reference>
<accession>A0A0D2B7J5</accession>
<sequence length="323" mass="35204">MTLKYDAEYFQAFEPMIPMLAARPKPAVHDIEGRRKGFEAAITMLKDLLPQSPDVEQKEHSITTPAGVTLSVFSFTKKGTATETPGPAILHCHGGGMILGSVRMSAQAVAWQASQTGVPIFSVEYRLAPESQGTNLVEDCYAGLVWLSQNAASLNVDPARIAVFGESAGGGLAAGVALMARDKGLSPPLAKQILIYPMLDDRNMIPNERLEPFAFWKVEDNITGWTALLGADKAGKPDADVSHYCAPARAKSLANLPPTYIDTGGLDIFRDEDIEYAKRIAMEDIEVEFHLYAGVPHAFEIFAPNATVTKRAFEHRFKSMMSF</sequence>
<gene>
    <name evidence="3" type="ORF">PV07_00368</name>
</gene>
<protein>
    <recommendedName>
        <fullName evidence="2">Alpha/beta hydrolase fold-3 domain-containing protein</fullName>
    </recommendedName>
</protein>
<dbReference type="EMBL" id="KN847040">
    <property type="protein sequence ID" value="KIW33527.1"/>
    <property type="molecule type" value="Genomic_DNA"/>
</dbReference>